<dbReference type="SUPFAM" id="SSF100950">
    <property type="entry name" value="NagB/RpiA/CoA transferase-like"/>
    <property type="match status" value="1"/>
</dbReference>
<proteinExistence type="predicted"/>
<reference evidence="3" key="1">
    <citation type="journal article" date="2019" name="Int. J. Syst. Evol. Microbiol.">
        <title>The Global Catalogue of Microorganisms (GCM) 10K type strain sequencing project: providing services to taxonomists for standard genome sequencing and annotation.</title>
        <authorList>
            <consortium name="The Broad Institute Genomics Platform"/>
            <consortium name="The Broad Institute Genome Sequencing Center for Infectious Disease"/>
            <person name="Wu L."/>
            <person name="Ma J."/>
        </authorList>
    </citation>
    <scope>NUCLEOTIDE SEQUENCE [LARGE SCALE GENOMIC DNA]</scope>
    <source>
        <strain evidence="3">JCM 9687</strain>
    </source>
</reference>
<keyword evidence="3" id="KW-1185">Reference proteome</keyword>
<sequence>MITDLGVLEPDQRTCELTLTRLSPGVSVEQVRPPPAGTSQSPTRPPCRNPPTATELRVLRELKATIGAEA</sequence>
<dbReference type="Proteomes" id="UP001500483">
    <property type="component" value="Unassembled WGS sequence"/>
</dbReference>
<name>A0ABP6S2K2_9PSEU</name>
<accession>A0ABP6S2K2</accession>
<evidence type="ECO:0000313" key="3">
    <source>
        <dbReference type="Proteomes" id="UP001500483"/>
    </source>
</evidence>
<dbReference type="Gene3D" id="3.40.1080.10">
    <property type="entry name" value="Glutaconate Coenzyme A-transferase"/>
    <property type="match status" value="1"/>
</dbReference>
<gene>
    <name evidence="2" type="ORF">GCM10020366_69740</name>
</gene>
<evidence type="ECO:0000313" key="2">
    <source>
        <dbReference type="EMBL" id="GAA3366366.1"/>
    </source>
</evidence>
<protein>
    <submittedName>
        <fullName evidence="2">Uncharacterized protein</fullName>
    </submittedName>
</protein>
<dbReference type="EMBL" id="BAAAYK010000039">
    <property type="protein sequence ID" value="GAA3366366.1"/>
    <property type="molecule type" value="Genomic_DNA"/>
</dbReference>
<organism evidence="2 3">
    <name type="scientific">Saccharopolyspora gregorii</name>
    <dbReference type="NCBI Taxonomy" id="33914"/>
    <lineage>
        <taxon>Bacteria</taxon>
        <taxon>Bacillati</taxon>
        <taxon>Actinomycetota</taxon>
        <taxon>Actinomycetes</taxon>
        <taxon>Pseudonocardiales</taxon>
        <taxon>Pseudonocardiaceae</taxon>
        <taxon>Saccharopolyspora</taxon>
    </lineage>
</organism>
<dbReference type="InterPro" id="IPR037171">
    <property type="entry name" value="NagB/RpiA_transferase-like"/>
</dbReference>
<comment type="caution">
    <text evidence="2">The sequence shown here is derived from an EMBL/GenBank/DDBJ whole genome shotgun (WGS) entry which is preliminary data.</text>
</comment>
<feature type="region of interest" description="Disordered" evidence="1">
    <location>
        <begin position="25"/>
        <end position="54"/>
    </location>
</feature>
<evidence type="ECO:0000256" key="1">
    <source>
        <dbReference type="SAM" id="MobiDB-lite"/>
    </source>
</evidence>